<feature type="domain" description="Glycosyltransferase subfamily 4-like N-terminal" evidence="1">
    <location>
        <begin position="38"/>
        <end position="227"/>
    </location>
</feature>
<gene>
    <name evidence="2" type="ORF">HNQ70_000007</name>
</gene>
<dbReference type="InterPro" id="IPR028098">
    <property type="entry name" value="Glyco_trans_4-like_N"/>
</dbReference>
<dbReference type="Gene3D" id="3.40.50.2000">
    <property type="entry name" value="Glycogen Phosphorylase B"/>
    <property type="match status" value="2"/>
</dbReference>
<dbReference type="EMBL" id="JACHGB010000001">
    <property type="protein sequence ID" value="MBB5270023.1"/>
    <property type="molecule type" value="Genomic_DNA"/>
</dbReference>
<dbReference type="SUPFAM" id="SSF53756">
    <property type="entry name" value="UDP-Glycosyltransferase/glycogen phosphorylase"/>
    <property type="match status" value="1"/>
</dbReference>
<dbReference type="Pfam" id="PF13579">
    <property type="entry name" value="Glyco_trans_4_4"/>
    <property type="match status" value="1"/>
</dbReference>
<keyword evidence="3" id="KW-1185">Reference proteome</keyword>
<evidence type="ECO:0000259" key="1">
    <source>
        <dbReference type="Pfam" id="PF13579"/>
    </source>
</evidence>
<proteinExistence type="predicted"/>
<dbReference type="RefSeq" id="WP_183963095.1">
    <property type="nucleotide sequence ID" value="NZ_BAABEW010000003.1"/>
</dbReference>
<dbReference type="GO" id="GO:0016757">
    <property type="term" value="F:glycosyltransferase activity"/>
    <property type="evidence" value="ECO:0007669"/>
    <property type="project" value="UniProtKB-ARBA"/>
</dbReference>
<name>A0A7W8HEW3_9BURK</name>
<dbReference type="PANTHER" id="PTHR12526:SF636">
    <property type="entry name" value="BLL3647 PROTEIN"/>
    <property type="match status" value="1"/>
</dbReference>
<evidence type="ECO:0000313" key="2">
    <source>
        <dbReference type="EMBL" id="MBB5270023.1"/>
    </source>
</evidence>
<protein>
    <submittedName>
        <fullName evidence="2">Glycosyltransferase involved in cell wall biosynthesis</fullName>
    </submittedName>
</protein>
<sequence>MQNDGRTPVDQTGAAPLPRVLLIAFHFPPFKGSSGLERTLGFCRHLARFGWQPMVLAPHPRAYPGVSDERMKDIPSDVIVERAFAVDTARHLAIRGSYPGWAAVPDRWIGWLPGAVLKGWGMSRRLRPKAIWSTYPIATAHIVGWALQRLTGIAWVADFRDPMVEYNDRRQAWAPGDMKIRRSRLWIERLCARRAARVVFCTNGALEIFAQRYPEFPRERAVVIPNGFDEDAFRSARIELNVDAPHEPKRPIRMLHSGVLYPGPDRDPSQFLRAVADFLAARPEWRCRLQIVFRASAYDSTYAPVIASLGLEDTVTLAPPVPYREALAEMLASDVLLIFQGYTSNPAIPAKAYEYLRARRPILALLDANGDTAKLLQQESVGTVLPIEDAEGILAGLGPFLESVQDGSAAVLPLERAARFERGNRAAELAAVLDDCTRQ</sequence>
<organism evidence="2 3">
    <name type="scientific">Quisquiliibacterium transsilvanicum</name>
    <dbReference type="NCBI Taxonomy" id="1549638"/>
    <lineage>
        <taxon>Bacteria</taxon>
        <taxon>Pseudomonadati</taxon>
        <taxon>Pseudomonadota</taxon>
        <taxon>Betaproteobacteria</taxon>
        <taxon>Burkholderiales</taxon>
        <taxon>Burkholderiaceae</taxon>
        <taxon>Quisquiliibacterium</taxon>
    </lineage>
</organism>
<dbReference type="AlphaFoldDB" id="A0A7W8HEW3"/>
<keyword evidence="2" id="KW-0808">Transferase</keyword>
<comment type="caution">
    <text evidence="2">The sequence shown here is derived from an EMBL/GenBank/DDBJ whole genome shotgun (WGS) entry which is preliminary data.</text>
</comment>
<accession>A0A7W8HEW3</accession>
<evidence type="ECO:0000313" key="3">
    <source>
        <dbReference type="Proteomes" id="UP000532440"/>
    </source>
</evidence>
<dbReference type="PANTHER" id="PTHR12526">
    <property type="entry name" value="GLYCOSYLTRANSFERASE"/>
    <property type="match status" value="1"/>
</dbReference>
<dbReference type="Proteomes" id="UP000532440">
    <property type="component" value="Unassembled WGS sequence"/>
</dbReference>
<reference evidence="2 3" key="1">
    <citation type="submission" date="2020-08" db="EMBL/GenBank/DDBJ databases">
        <title>Genomic Encyclopedia of Type Strains, Phase IV (KMG-IV): sequencing the most valuable type-strain genomes for metagenomic binning, comparative biology and taxonomic classification.</title>
        <authorList>
            <person name="Goeker M."/>
        </authorList>
    </citation>
    <scope>NUCLEOTIDE SEQUENCE [LARGE SCALE GENOMIC DNA]</scope>
    <source>
        <strain evidence="2 3">DSM 29781</strain>
    </source>
</reference>